<name>A0A5D0NBQ3_9ACTN</name>
<dbReference type="SUPFAM" id="SSF55347">
    <property type="entry name" value="Glyceraldehyde-3-phosphate dehydrogenase-like, C-terminal domain"/>
    <property type="match status" value="1"/>
</dbReference>
<dbReference type="GO" id="GO:0016491">
    <property type="term" value="F:oxidoreductase activity"/>
    <property type="evidence" value="ECO:0007669"/>
    <property type="project" value="UniProtKB-KW"/>
</dbReference>
<dbReference type="InterPro" id="IPR036291">
    <property type="entry name" value="NAD(P)-bd_dom_sf"/>
</dbReference>
<evidence type="ECO:0000256" key="2">
    <source>
        <dbReference type="SAM" id="MobiDB-lite"/>
    </source>
</evidence>
<feature type="compositionally biased region" description="Basic and acidic residues" evidence="2">
    <location>
        <begin position="33"/>
        <end position="43"/>
    </location>
</feature>
<dbReference type="InterPro" id="IPR000683">
    <property type="entry name" value="Gfo/Idh/MocA-like_OxRdtase_N"/>
</dbReference>
<feature type="compositionally biased region" description="Low complexity" evidence="2">
    <location>
        <begin position="429"/>
        <end position="440"/>
    </location>
</feature>
<evidence type="ECO:0000259" key="4">
    <source>
        <dbReference type="Pfam" id="PF22725"/>
    </source>
</evidence>
<feature type="compositionally biased region" description="Basic residues" evidence="2">
    <location>
        <begin position="55"/>
        <end position="67"/>
    </location>
</feature>
<sequence>MLRRQGGAVRGLRRAAPGTRRPRRPRDRRLRRRDSGDGGDPPHRGVPAQAGARPPRGRTRPAAHARTRPAGAPDPAASGNRRPPVLRRRPEGEPFVTELRLGLVGAGAVGALHVEAAQRVPGVRVASVCDLDPVAARRLAAPLDARAYTDHRDLIASGGVDAVLVNTPHAVHTAIVCDAAAAGLHVLVEKPMATSLADCDAMIAACAEARVRLAVGHVQRFLPDKAAAKAALDAGEIGEPVLVSDRRGSDYRAGSRPSWFLDPRVAGGGVFINIGAHCVDRLLWLTGRRVEQVDGRLKNTPIETDVLVRLDLTGGLTAHIAVTSTGPAAPHDEMTVVGETGTLSISPHTGTALHKDGTTAWLHRPGPEDIPAAFAAQLADFAAAVAEDREPAVGGPHGRRVLEIILATYSSARRRGPVQVSGRRPPWPAATHPAPTSCSS</sequence>
<dbReference type="Gene3D" id="3.30.360.10">
    <property type="entry name" value="Dihydrodipicolinate Reductase, domain 2"/>
    <property type="match status" value="1"/>
</dbReference>
<evidence type="ECO:0000256" key="1">
    <source>
        <dbReference type="ARBA" id="ARBA00023002"/>
    </source>
</evidence>
<dbReference type="GO" id="GO:0000166">
    <property type="term" value="F:nucleotide binding"/>
    <property type="evidence" value="ECO:0007669"/>
    <property type="project" value="InterPro"/>
</dbReference>
<dbReference type="InterPro" id="IPR055170">
    <property type="entry name" value="GFO_IDH_MocA-like_dom"/>
</dbReference>
<dbReference type="PANTHER" id="PTHR43818:SF11">
    <property type="entry name" value="BCDNA.GH03377"/>
    <property type="match status" value="1"/>
</dbReference>
<dbReference type="STRING" id="1220554.GCA_001552135_01077"/>
<dbReference type="Pfam" id="PF01408">
    <property type="entry name" value="GFO_IDH_MocA"/>
    <property type="match status" value="1"/>
</dbReference>
<dbReference type="AlphaFoldDB" id="A0A5D0NBQ3"/>
<keyword evidence="6" id="KW-1185">Reference proteome</keyword>
<accession>A0A5D0NBQ3</accession>
<reference evidence="5 6" key="1">
    <citation type="submission" date="2019-08" db="EMBL/GenBank/DDBJ databases">
        <title>Actinomadura sp. nov. CYP1-5 isolated from mountain soil.</title>
        <authorList>
            <person name="Songsumanus A."/>
            <person name="Kuncharoen N."/>
            <person name="Kudo T."/>
            <person name="Yuki M."/>
            <person name="Igarashi Y."/>
            <person name="Tanasupawat S."/>
        </authorList>
    </citation>
    <scope>NUCLEOTIDE SEQUENCE [LARGE SCALE GENOMIC DNA]</scope>
    <source>
        <strain evidence="5 6">JCM 14158</strain>
    </source>
</reference>
<evidence type="ECO:0000259" key="3">
    <source>
        <dbReference type="Pfam" id="PF01408"/>
    </source>
</evidence>
<feature type="region of interest" description="Disordered" evidence="2">
    <location>
        <begin position="415"/>
        <end position="440"/>
    </location>
</feature>
<feature type="domain" description="GFO/IDH/MocA-like oxidoreductase" evidence="4">
    <location>
        <begin position="227"/>
        <end position="343"/>
    </location>
</feature>
<organism evidence="5 6">
    <name type="scientific">Actinomadura chibensis</name>
    <dbReference type="NCBI Taxonomy" id="392828"/>
    <lineage>
        <taxon>Bacteria</taxon>
        <taxon>Bacillati</taxon>
        <taxon>Actinomycetota</taxon>
        <taxon>Actinomycetes</taxon>
        <taxon>Streptosporangiales</taxon>
        <taxon>Thermomonosporaceae</taxon>
        <taxon>Actinomadura</taxon>
    </lineage>
</organism>
<evidence type="ECO:0000313" key="6">
    <source>
        <dbReference type="Proteomes" id="UP000323380"/>
    </source>
</evidence>
<evidence type="ECO:0000313" key="5">
    <source>
        <dbReference type="EMBL" id="TYB41884.1"/>
    </source>
</evidence>
<dbReference type="Gene3D" id="3.40.50.720">
    <property type="entry name" value="NAD(P)-binding Rossmann-like Domain"/>
    <property type="match status" value="1"/>
</dbReference>
<dbReference type="EMBL" id="VSFG01000009">
    <property type="protein sequence ID" value="TYB41884.1"/>
    <property type="molecule type" value="Genomic_DNA"/>
</dbReference>
<keyword evidence="1" id="KW-0560">Oxidoreductase</keyword>
<dbReference type="Proteomes" id="UP000323380">
    <property type="component" value="Unassembled WGS sequence"/>
</dbReference>
<feature type="domain" description="Gfo/Idh/MocA-like oxidoreductase N-terminal" evidence="3">
    <location>
        <begin position="100"/>
        <end position="217"/>
    </location>
</feature>
<dbReference type="PANTHER" id="PTHR43818">
    <property type="entry name" value="BCDNA.GH03377"/>
    <property type="match status" value="1"/>
</dbReference>
<protein>
    <submittedName>
        <fullName evidence="5">Gfo/Idh/MocA family oxidoreductase</fullName>
    </submittedName>
</protein>
<feature type="compositionally biased region" description="Low complexity" evidence="2">
    <location>
        <begin position="45"/>
        <end position="54"/>
    </location>
</feature>
<dbReference type="Pfam" id="PF22725">
    <property type="entry name" value="GFO_IDH_MocA_C3"/>
    <property type="match status" value="1"/>
</dbReference>
<dbReference type="SUPFAM" id="SSF51735">
    <property type="entry name" value="NAD(P)-binding Rossmann-fold domains"/>
    <property type="match status" value="1"/>
</dbReference>
<feature type="compositionally biased region" description="Basic residues" evidence="2">
    <location>
        <begin position="20"/>
        <end position="32"/>
    </location>
</feature>
<feature type="region of interest" description="Disordered" evidence="2">
    <location>
        <begin position="1"/>
        <end position="91"/>
    </location>
</feature>
<comment type="caution">
    <text evidence="5">The sequence shown here is derived from an EMBL/GenBank/DDBJ whole genome shotgun (WGS) entry which is preliminary data.</text>
</comment>
<dbReference type="InterPro" id="IPR050463">
    <property type="entry name" value="Gfo/Idh/MocA_oxidrdct_glycsds"/>
</dbReference>
<proteinExistence type="predicted"/>
<gene>
    <name evidence="5" type="ORF">FXF69_33690</name>
</gene>